<organism evidence="1">
    <name type="scientific">Arundo donax</name>
    <name type="common">Giant reed</name>
    <name type="synonym">Donax arundinaceus</name>
    <dbReference type="NCBI Taxonomy" id="35708"/>
    <lineage>
        <taxon>Eukaryota</taxon>
        <taxon>Viridiplantae</taxon>
        <taxon>Streptophyta</taxon>
        <taxon>Embryophyta</taxon>
        <taxon>Tracheophyta</taxon>
        <taxon>Spermatophyta</taxon>
        <taxon>Magnoliopsida</taxon>
        <taxon>Liliopsida</taxon>
        <taxon>Poales</taxon>
        <taxon>Poaceae</taxon>
        <taxon>PACMAD clade</taxon>
        <taxon>Arundinoideae</taxon>
        <taxon>Arundineae</taxon>
        <taxon>Arundo</taxon>
    </lineage>
</organism>
<accession>A0A0A9EUB4</accession>
<proteinExistence type="predicted"/>
<name>A0A0A9EUB4_ARUDO</name>
<protein>
    <submittedName>
        <fullName evidence="1">Uncharacterized protein</fullName>
    </submittedName>
</protein>
<reference evidence="1" key="2">
    <citation type="journal article" date="2015" name="Data Brief">
        <title>Shoot transcriptome of the giant reed, Arundo donax.</title>
        <authorList>
            <person name="Barrero R.A."/>
            <person name="Guerrero F.D."/>
            <person name="Moolhuijzen P."/>
            <person name="Goolsby J.A."/>
            <person name="Tidwell J."/>
            <person name="Bellgard S.E."/>
            <person name="Bellgard M.I."/>
        </authorList>
    </citation>
    <scope>NUCLEOTIDE SEQUENCE</scope>
    <source>
        <tissue evidence="1">Shoot tissue taken approximately 20 cm above the soil surface</tissue>
    </source>
</reference>
<reference evidence="1" key="1">
    <citation type="submission" date="2014-09" db="EMBL/GenBank/DDBJ databases">
        <authorList>
            <person name="Magalhaes I.L.F."/>
            <person name="Oliveira U."/>
            <person name="Santos F.R."/>
            <person name="Vidigal T.H.D.A."/>
            <person name="Brescovit A.D."/>
            <person name="Santos A.J."/>
        </authorList>
    </citation>
    <scope>NUCLEOTIDE SEQUENCE</scope>
    <source>
        <tissue evidence="1">Shoot tissue taken approximately 20 cm above the soil surface</tissue>
    </source>
</reference>
<dbReference type="AlphaFoldDB" id="A0A0A9EUB4"/>
<sequence length="48" mass="5322">MLQEEELESAISHCCALEILNVHSCPKINALDFGRLPSLKRIQSSLIA</sequence>
<evidence type="ECO:0000313" key="1">
    <source>
        <dbReference type="EMBL" id="JAE02584.1"/>
    </source>
</evidence>
<dbReference type="EMBL" id="GBRH01195312">
    <property type="protein sequence ID" value="JAE02584.1"/>
    <property type="molecule type" value="Transcribed_RNA"/>
</dbReference>